<dbReference type="AlphaFoldDB" id="A0A7Y3WWW2"/>
<accession>A0A7Y3WWW2</accession>
<proteinExistence type="predicted"/>
<name>A0A7Y3WWW2_9HYPH</name>
<evidence type="ECO:0000313" key="2">
    <source>
        <dbReference type="Proteomes" id="UP000526233"/>
    </source>
</evidence>
<comment type="caution">
    <text evidence="1">The sequence shown here is derived from an EMBL/GenBank/DDBJ whole genome shotgun (WGS) entry which is preliminary data.</text>
</comment>
<sequence length="280" mass="30479">MTIPDEAVQAAHSAYLECVFLTEEQVISSLKKMLTAALPFLTGVKVKALEWVATGQTGFLETEFYAVAGSLMHTVHPLKDVDGAFNEHYSIHRDWNDREIWRVTYYVGNNGLSGVSKACKSLEAAKAAAQADYEARILSAIEVAQSPRAQALEEAARLADAQADKIDLTGMDRTRSITKYLAAQKVALLDAAAAIRALSSKPVAGRCKTVDELAAYLCDEFDFDLNPVRGASWPEHENDEGKRDGGYVRLQPSDVQAYARENAKRILAFLGLPASPGASE</sequence>
<evidence type="ECO:0000313" key="1">
    <source>
        <dbReference type="EMBL" id="NNV20578.1"/>
    </source>
</evidence>
<reference evidence="1 2" key="1">
    <citation type="submission" date="2018-11" db="EMBL/GenBank/DDBJ databases">
        <title>Genome sequencing and analysis.</title>
        <authorList>
            <person name="Huang Y.-T."/>
        </authorList>
    </citation>
    <scope>NUCLEOTIDE SEQUENCE [LARGE SCALE GENOMIC DNA]</scope>
    <source>
        <strain evidence="1 2">SHIN</strain>
    </source>
</reference>
<organism evidence="1 2">
    <name type="scientific">Brucella pseudogrignonensis</name>
    <dbReference type="NCBI Taxonomy" id="419475"/>
    <lineage>
        <taxon>Bacteria</taxon>
        <taxon>Pseudomonadati</taxon>
        <taxon>Pseudomonadota</taxon>
        <taxon>Alphaproteobacteria</taxon>
        <taxon>Hyphomicrobiales</taxon>
        <taxon>Brucellaceae</taxon>
        <taxon>Brucella/Ochrobactrum group</taxon>
        <taxon>Brucella</taxon>
    </lineage>
</organism>
<dbReference type="EMBL" id="PKQI01000002">
    <property type="protein sequence ID" value="NNV20578.1"/>
    <property type="molecule type" value="Genomic_DNA"/>
</dbReference>
<gene>
    <name evidence="1" type="ORF">EHE22_09090</name>
</gene>
<dbReference type="RefSeq" id="WP_171379895.1">
    <property type="nucleotide sequence ID" value="NZ_PKQI01000002.1"/>
</dbReference>
<dbReference type="Proteomes" id="UP000526233">
    <property type="component" value="Unassembled WGS sequence"/>
</dbReference>
<protein>
    <submittedName>
        <fullName evidence="1">Uncharacterized protein</fullName>
    </submittedName>
</protein>